<evidence type="ECO:0000313" key="3">
    <source>
        <dbReference type="EMBL" id="RGN96858.1"/>
    </source>
</evidence>
<reference evidence="1 5" key="2">
    <citation type="journal article" date="2019" name="Nat. Med.">
        <title>A library of human gut bacterial isolates paired with longitudinal multiomics data enables mechanistic microbiome research.</title>
        <authorList>
            <person name="Poyet M."/>
            <person name="Groussin M."/>
            <person name="Gibbons S.M."/>
            <person name="Avila-Pacheco J."/>
            <person name="Jiang X."/>
            <person name="Kearney S.M."/>
            <person name="Perrotta A.R."/>
            <person name="Berdy B."/>
            <person name="Zhao S."/>
            <person name="Lieberman T.D."/>
            <person name="Swanson P.K."/>
            <person name="Smith M."/>
            <person name="Roesemann S."/>
            <person name="Alexander J.E."/>
            <person name="Rich S.A."/>
            <person name="Livny J."/>
            <person name="Vlamakis H."/>
            <person name="Clish C."/>
            <person name="Bullock K."/>
            <person name="Deik A."/>
            <person name="Scott J."/>
            <person name="Pierce K.A."/>
            <person name="Xavier R.J."/>
            <person name="Alm E.J."/>
        </authorList>
    </citation>
    <scope>NUCLEOTIDE SEQUENCE [LARGE SCALE GENOMIC DNA]</scope>
    <source>
        <strain evidence="1 5">BIOML-A5</strain>
    </source>
</reference>
<comment type="caution">
    <text evidence="3">The sequence shown here is derived from an EMBL/GenBank/DDBJ whole genome shotgun (WGS) entry which is preliminary data.</text>
</comment>
<dbReference type="EMBL" id="JAQNSB010000015">
    <property type="protein sequence ID" value="MDC1855357.1"/>
    <property type="molecule type" value="Genomic_DNA"/>
</dbReference>
<dbReference type="Proteomes" id="UP000462376">
    <property type="component" value="Unassembled WGS sequence"/>
</dbReference>
<protein>
    <submittedName>
        <fullName evidence="3">DUF5053 domain-containing protein</fullName>
    </submittedName>
</protein>
<proteinExistence type="predicted"/>
<evidence type="ECO:0000313" key="4">
    <source>
        <dbReference type="Proteomes" id="UP000260759"/>
    </source>
</evidence>
<sequence length="138" mass="15502">MALKDDLKKLHEIAHSGTPDAMEKYVALSDEITSKYTDQKDVDAIADFLINGYKEVSSEAEELNNYITLKQQIAPYTEIIPLGYIAKKYFGKSTAWLSQRINGSKVRGKVYTLSKKDLETFNFALQDISKQLGSLSIS</sequence>
<reference evidence="3 4" key="1">
    <citation type="submission" date="2018-08" db="EMBL/GenBank/DDBJ databases">
        <title>A genome reference for cultivated species of the human gut microbiota.</title>
        <authorList>
            <person name="Zou Y."/>
            <person name="Xue W."/>
            <person name="Luo G."/>
        </authorList>
    </citation>
    <scope>NUCLEOTIDE SEQUENCE [LARGE SCALE GENOMIC DNA]</scope>
    <source>
        <strain evidence="3 4">OM03-4</strain>
    </source>
</reference>
<dbReference type="EMBL" id="WCTL01000012">
    <property type="protein sequence ID" value="KAB4234834.1"/>
    <property type="molecule type" value="Genomic_DNA"/>
</dbReference>
<evidence type="ECO:0000313" key="2">
    <source>
        <dbReference type="EMBL" id="MDC1855357.1"/>
    </source>
</evidence>
<dbReference type="AlphaFoldDB" id="A0A3E5F5F6"/>
<dbReference type="Proteomes" id="UP001214113">
    <property type="component" value="Unassembled WGS sequence"/>
</dbReference>
<gene>
    <name evidence="3" type="ORF">DXB37_03835</name>
    <name evidence="1" type="ORF">GAP47_13915</name>
    <name evidence="2" type="ORF">POZ22_11280</name>
</gene>
<dbReference type="Proteomes" id="UP000260759">
    <property type="component" value="Unassembled WGS sequence"/>
</dbReference>
<dbReference type="RefSeq" id="WP_044467566.1">
    <property type="nucleotide sequence ID" value="NZ_BAABYI010000001.1"/>
</dbReference>
<accession>A0A3E5F5F6</accession>
<dbReference type="EMBL" id="QSVA01000002">
    <property type="protein sequence ID" value="RGN96858.1"/>
    <property type="molecule type" value="Genomic_DNA"/>
</dbReference>
<evidence type="ECO:0000313" key="1">
    <source>
        <dbReference type="EMBL" id="KAB4234834.1"/>
    </source>
</evidence>
<reference evidence="2" key="3">
    <citation type="submission" date="2022-10" db="EMBL/GenBank/DDBJ databases">
        <title>Human gut microbiome strain richness.</title>
        <authorList>
            <person name="Chen-Liaw A."/>
        </authorList>
    </citation>
    <scope>NUCLEOTIDE SEQUENCE</scope>
    <source>
        <strain evidence="2">BSD2780061687st1_G10_BSD2780061687b_171204</strain>
    </source>
</reference>
<dbReference type="Pfam" id="PF16476">
    <property type="entry name" value="DUF5053"/>
    <property type="match status" value="1"/>
</dbReference>
<evidence type="ECO:0000313" key="5">
    <source>
        <dbReference type="Proteomes" id="UP000462376"/>
    </source>
</evidence>
<name>A0A3E5F5F6_BACUN</name>
<organism evidence="3 4">
    <name type="scientific">Bacteroides uniformis</name>
    <dbReference type="NCBI Taxonomy" id="820"/>
    <lineage>
        <taxon>Bacteria</taxon>
        <taxon>Pseudomonadati</taxon>
        <taxon>Bacteroidota</taxon>
        <taxon>Bacteroidia</taxon>
        <taxon>Bacteroidales</taxon>
        <taxon>Bacteroidaceae</taxon>
        <taxon>Bacteroides</taxon>
    </lineage>
</organism>
<dbReference type="InterPro" id="IPR032483">
    <property type="entry name" value="DUF5053"/>
</dbReference>